<feature type="domain" description="SHOCT" evidence="2">
    <location>
        <begin position="262"/>
        <end position="289"/>
    </location>
</feature>
<keyword evidence="4" id="KW-1185">Reference proteome</keyword>
<comment type="caution">
    <text evidence="3">The sequence shown here is derived from an EMBL/GenBank/DDBJ whole genome shotgun (WGS) entry which is preliminary data.</text>
</comment>
<dbReference type="EMBL" id="SMBP01000009">
    <property type="protein sequence ID" value="TCU59968.1"/>
    <property type="molecule type" value="Genomic_DNA"/>
</dbReference>
<evidence type="ECO:0000256" key="1">
    <source>
        <dbReference type="SAM" id="Coils"/>
    </source>
</evidence>
<evidence type="ECO:0000313" key="3">
    <source>
        <dbReference type="EMBL" id="TCU59968.1"/>
    </source>
</evidence>
<proteinExistence type="predicted"/>
<keyword evidence="1" id="KW-0175">Coiled coil</keyword>
<protein>
    <submittedName>
        <fullName evidence="3">Putative oligomerization/nucleic acid binding protein</fullName>
    </submittedName>
</protein>
<evidence type="ECO:0000259" key="2">
    <source>
        <dbReference type="Pfam" id="PF09851"/>
    </source>
</evidence>
<dbReference type="InterPro" id="IPR018649">
    <property type="entry name" value="SHOCT"/>
</dbReference>
<dbReference type="Pfam" id="PF09851">
    <property type="entry name" value="SHOCT"/>
    <property type="match status" value="1"/>
</dbReference>
<dbReference type="AlphaFoldDB" id="A0A4R3TDJ2"/>
<feature type="coiled-coil region" evidence="1">
    <location>
        <begin position="48"/>
        <end position="75"/>
    </location>
</feature>
<name>A0A4R3TDJ2_9FIRM</name>
<evidence type="ECO:0000313" key="4">
    <source>
        <dbReference type="Proteomes" id="UP000295773"/>
    </source>
</evidence>
<gene>
    <name evidence="3" type="ORF">EDD61_1095</name>
</gene>
<accession>A0A4R3TDJ2</accession>
<reference evidence="3 4" key="1">
    <citation type="submission" date="2019-03" db="EMBL/GenBank/DDBJ databases">
        <title>Genomic Encyclopedia of Type Strains, Phase IV (KMG-IV): sequencing the most valuable type-strain genomes for metagenomic binning, comparative biology and taxonomic classification.</title>
        <authorList>
            <person name="Goeker M."/>
        </authorList>
    </citation>
    <scope>NUCLEOTIDE SEQUENCE [LARGE SCALE GENOMIC DNA]</scope>
    <source>
        <strain evidence="3 4">DSM 29481</strain>
    </source>
</reference>
<dbReference type="Proteomes" id="UP000295773">
    <property type="component" value="Unassembled WGS sequence"/>
</dbReference>
<dbReference type="RefSeq" id="WP_132224639.1">
    <property type="nucleotide sequence ID" value="NZ_JANKBG010000009.1"/>
</dbReference>
<organism evidence="3 4">
    <name type="scientific">Longicatena caecimuris</name>
    <dbReference type="NCBI Taxonomy" id="1796635"/>
    <lineage>
        <taxon>Bacteria</taxon>
        <taxon>Bacillati</taxon>
        <taxon>Bacillota</taxon>
        <taxon>Erysipelotrichia</taxon>
        <taxon>Erysipelotrichales</taxon>
        <taxon>Erysipelotrichaceae</taxon>
        <taxon>Longicatena</taxon>
    </lineage>
</organism>
<sequence length="291" mass="32339">MGIFDVNAKLKKKAESVANFKNEVKENGLGTVTKDRVKGVKNSINDSIEAKKADAELAQQKKEEFKVNQEELRKVFVSTQKMGDIEIDEVNKLLKFNNASSNIKKNNAMKLLGKGVLAMYTLGASIAVEMALKPGDIIFRYDEIRDYNLLENDVSVESGGLGRAIAGDVLAGPVGGLFGSLTAKRKTRKSIDMMALQISTTNFCFPSIMISYLTNETKTKSTRYTNALSQARNTIACLNLIFSQCDNSETQQIQQNSNDPYEELKKAKELLDMGIISQEEFEVKKKQLLEL</sequence>